<evidence type="ECO:0000256" key="8">
    <source>
        <dbReference type="ARBA" id="ARBA00023125"/>
    </source>
</evidence>
<dbReference type="PANTHER" id="PTHR23226:SF377">
    <property type="entry name" value="ZINC FINGER AND SCAN DOMAIN-CONTAINING PROTEIN 20"/>
    <property type="match status" value="1"/>
</dbReference>
<comment type="similarity">
    <text evidence="3">Belongs to the krueppel C2H2-type zinc-finger protein family.</text>
</comment>
<dbReference type="SUPFAM" id="SSF57667">
    <property type="entry name" value="beta-beta-alpha zinc fingers"/>
    <property type="match status" value="6"/>
</dbReference>
<dbReference type="FunFam" id="3.30.160.60:FF:000113">
    <property type="entry name" value="zinc finger protein 699 isoform X1"/>
    <property type="match status" value="2"/>
</dbReference>
<organism evidence="13 15">
    <name type="scientific">Thamnophis sirtalis</name>
    <dbReference type="NCBI Taxonomy" id="35019"/>
    <lineage>
        <taxon>Eukaryota</taxon>
        <taxon>Metazoa</taxon>
        <taxon>Chordata</taxon>
        <taxon>Craniata</taxon>
        <taxon>Vertebrata</taxon>
        <taxon>Euteleostomi</taxon>
        <taxon>Lepidosauria</taxon>
        <taxon>Squamata</taxon>
        <taxon>Bifurcata</taxon>
        <taxon>Unidentata</taxon>
        <taxon>Episquamata</taxon>
        <taxon>Toxicofera</taxon>
        <taxon>Serpentes</taxon>
        <taxon>Colubroidea</taxon>
        <taxon>Colubridae</taxon>
        <taxon>Natricinae</taxon>
        <taxon>Thamnophis</taxon>
    </lineage>
</organism>
<evidence type="ECO:0000256" key="10">
    <source>
        <dbReference type="PROSITE-ProRule" id="PRU00042"/>
    </source>
</evidence>
<dbReference type="FunFam" id="3.30.160.60:FF:000045">
    <property type="entry name" value="ZFP69 zinc finger protein B"/>
    <property type="match status" value="1"/>
</dbReference>
<dbReference type="GO" id="GO:0000981">
    <property type="term" value="F:DNA-binding transcription factor activity, RNA polymerase II-specific"/>
    <property type="evidence" value="ECO:0007669"/>
    <property type="project" value="TreeGrafter"/>
</dbReference>
<dbReference type="InterPro" id="IPR013087">
    <property type="entry name" value="Znf_C2H2_type"/>
</dbReference>
<evidence type="ECO:0000259" key="12">
    <source>
        <dbReference type="PROSITE" id="PS50157"/>
    </source>
</evidence>
<dbReference type="GO" id="GO:0000978">
    <property type="term" value="F:RNA polymerase II cis-regulatory region sequence-specific DNA binding"/>
    <property type="evidence" value="ECO:0007669"/>
    <property type="project" value="TreeGrafter"/>
</dbReference>
<evidence type="ECO:0000256" key="3">
    <source>
        <dbReference type="ARBA" id="ARBA00006991"/>
    </source>
</evidence>
<dbReference type="Proteomes" id="UP000504617">
    <property type="component" value="Unplaced"/>
</dbReference>
<evidence type="ECO:0000256" key="7">
    <source>
        <dbReference type="ARBA" id="ARBA00022833"/>
    </source>
</evidence>
<dbReference type="Gene3D" id="3.30.160.60">
    <property type="entry name" value="Classic Zinc Finger"/>
    <property type="match status" value="7"/>
</dbReference>
<keyword evidence="6 10" id="KW-0863">Zinc-finger</keyword>
<evidence type="ECO:0000256" key="2">
    <source>
        <dbReference type="ARBA" id="ARBA00004123"/>
    </source>
</evidence>
<feature type="domain" description="C2H2-type" evidence="12">
    <location>
        <begin position="862"/>
        <end position="889"/>
    </location>
</feature>
<keyword evidence="9" id="KW-0539">Nucleus</keyword>
<dbReference type="RefSeq" id="XP_013923313.1">
    <property type="nucleotide sequence ID" value="XM_014067838.1"/>
</dbReference>
<comment type="function">
    <text evidence="1">May be involved in transcriptional regulation.</text>
</comment>
<keyword evidence="7" id="KW-0862">Zinc</keyword>
<name>A0A6I9YGB2_9SAUR</name>
<feature type="domain" description="C2H2-type" evidence="12">
    <location>
        <begin position="749"/>
        <end position="776"/>
    </location>
</feature>
<evidence type="ECO:0000313" key="13">
    <source>
        <dbReference type="Proteomes" id="UP000504617"/>
    </source>
</evidence>
<dbReference type="FunFam" id="3.30.160.60:FF:000340">
    <property type="entry name" value="zinc finger protein 473 isoform X1"/>
    <property type="match status" value="2"/>
</dbReference>
<evidence type="ECO:0000313" key="14">
    <source>
        <dbReference type="RefSeq" id="XP_013923312.1"/>
    </source>
</evidence>
<dbReference type="GO" id="GO:0005634">
    <property type="term" value="C:nucleus"/>
    <property type="evidence" value="ECO:0007669"/>
    <property type="project" value="UniProtKB-SubCell"/>
</dbReference>
<evidence type="ECO:0000256" key="4">
    <source>
        <dbReference type="ARBA" id="ARBA00022723"/>
    </source>
</evidence>
<evidence type="ECO:0000256" key="9">
    <source>
        <dbReference type="ARBA" id="ARBA00023242"/>
    </source>
</evidence>
<keyword evidence="8" id="KW-0238">DNA-binding</keyword>
<feature type="domain" description="C2H2-type" evidence="12">
    <location>
        <begin position="824"/>
        <end position="851"/>
    </location>
</feature>
<feature type="domain" description="C2H2-type" evidence="12">
    <location>
        <begin position="976"/>
        <end position="1003"/>
    </location>
</feature>
<gene>
    <name evidence="14 15" type="primary">LOC106550056</name>
</gene>
<evidence type="ECO:0000256" key="6">
    <source>
        <dbReference type="ARBA" id="ARBA00022771"/>
    </source>
</evidence>
<dbReference type="GeneID" id="106550056"/>
<feature type="domain" description="C2H2-type" evidence="12">
    <location>
        <begin position="786"/>
        <end position="809"/>
    </location>
</feature>
<sequence>MAALESAFSEEAMADINPALDRENLAATDNEGLATDQLTTTEKVALKNSVNAEAVWEYPWQSDKVVTNLSVPHQDGNISVKDEEANSQSSKQINNHDNQNKNLYFCDVRLKKDFQQPSLFAQHKNVFCPSKVLMQNKQLNWDQLEIGSPYQPDQNRQTKNCSIGDQCGENNQSLSYLPQYCKNILLKENSAWQHQNSQSEASSLISEACNQSTLVPVPLRAENIIEYIDEAVGPNPIQVTDQRTETKHLHICDQCGKEYEWLSELIQHQLFFGGEADRQCQLHMEGRNPSHLAPVPILFQGNNMCATSWETFQQKSRYHNTHAKIGKDFCRFSLPKRHTLPREELTRQNESKINKSSTLSFVPLVRRNTFADSCEMSNVNSMLTRSYTGKQHSDQCGRCYHCLCAQQHLDNFELKSDTDELFNLGAYCPKSLVPIPSLAEKIFSENSKIPIEQKNYAKNLNTFNCDKNDFQRHLLTKHHLHVPLGGEADILDQLKIQAGSLSQFQIERKVIESSESVKPQSNLTTNQGFQIKTECEKDFQWSSALTQHQVVNSGKVNWKQCPSKVDDQNDSSPDLMDLDQPAHLKTNQLTEKHKPYACGHCGKSFKWPSGLVRHEQTHYRTKLIKGKCTKLNKSYICGHCGKTFQWPELVQHKYMHSRKKLLRAKDTKPNKYYTRSQCGRSFQSLSQLAQHEHTHSRSKLVSRKLKPKPHICNQCGKGFTWPSDLARHQQTHSKKIILKGKGIKLKKYYTCSQCTKSFQRPSQLAQHEHTHSRSKLVSSKLKLKSHICNHCGKGFTWPSDLARHQQTHSKTIILKGKGIKPKKYYTRQCTKSFQRPFQFTQHEHTHSRSKLVSSKLKLNKSCICDQCGKSFKWPSDLARHQQTHSKKIILKGKDIKLKKYHTCSQCTKSFQRPSQLAQHEHTHSRSKLVSRKLKPKPYICNQCGKGFMWPSDLSRHQQTHSKTILKGKGIKLKKYYTCSQCTKSFQRPFQLAQHEHTHSRSKLVSRKLKLNKSCICEQTH</sequence>
<feature type="region of interest" description="Disordered" evidence="11">
    <location>
        <begin position="73"/>
        <end position="96"/>
    </location>
</feature>
<dbReference type="PROSITE" id="PS00028">
    <property type="entry name" value="ZINC_FINGER_C2H2_1"/>
    <property type="match status" value="8"/>
</dbReference>
<dbReference type="AlphaFoldDB" id="A0A6I9YGB2"/>
<feature type="domain" description="C2H2-type" evidence="12">
    <location>
        <begin position="901"/>
        <end position="928"/>
    </location>
</feature>
<feature type="domain" description="C2H2-type" evidence="12">
    <location>
        <begin position="710"/>
        <end position="737"/>
    </location>
</feature>
<keyword evidence="13" id="KW-1185">Reference proteome</keyword>
<proteinExistence type="inferred from homology"/>
<reference evidence="14 15" key="1">
    <citation type="submission" date="2025-04" db="UniProtKB">
        <authorList>
            <consortium name="RefSeq"/>
        </authorList>
    </citation>
    <scope>IDENTIFICATION</scope>
    <source>
        <tissue evidence="14 15">Skeletal muscle</tissue>
    </source>
</reference>
<dbReference type="InterPro" id="IPR036236">
    <property type="entry name" value="Znf_C2H2_sf"/>
</dbReference>
<dbReference type="PANTHER" id="PTHR23226">
    <property type="entry name" value="ZINC FINGER AND SCAN DOMAIN-CONTAINING"/>
    <property type="match status" value="1"/>
</dbReference>
<evidence type="ECO:0000256" key="5">
    <source>
        <dbReference type="ARBA" id="ARBA00022737"/>
    </source>
</evidence>
<accession>A0A6I9YGB2</accession>
<dbReference type="KEGG" id="tsr:106550056"/>
<dbReference type="PROSITE" id="PS50157">
    <property type="entry name" value="ZINC_FINGER_C2H2_2"/>
    <property type="match status" value="11"/>
</dbReference>
<comment type="subcellular location">
    <subcellularLocation>
        <location evidence="2">Nucleus</location>
    </subcellularLocation>
</comment>
<feature type="domain" description="C2H2-type" evidence="12">
    <location>
        <begin position="673"/>
        <end position="700"/>
    </location>
</feature>
<protein>
    <submittedName>
        <fullName evidence="14 15">Zinc finger protein 208</fullName>
    </submittedName>
</protein>
<dbReference type="RefSeq" id="XP_013923312.1">
    <property type="nucleotide sequence ID" value="XM_014067837.1"/>
</dbReference>
<feature type="domain" description="C2H2-type" evidence="12">
    <location>
        <begin position="596"/>
        <end position="623"/>
    </location>
</feature>
<feature type="compositionally biased region" description="Polar residues" evidence="11">
    <location>
        <begin position="86"/>
        <end position="96"/>
    </location>
</feature>
<evidence type="ECO:0000313" key="15">
    <source>
        <dbReference type="RefSeq" id="XP_013923313.1"/>
    </source>
</evidence>
<evidence type="ECO:0000256" key="11">
    <source>
        <dbReference type="SAM" id="MobiDB-lite"/>
    </source>
</evidence>
<dbReference type="GO" id="GO:0008270">
    <property type="term" value="F:zinc ion binding"/>
    <property type="evidence" value="ECO:0007669"/>
    <property type="project" value="UniProtKB-KW"/>
</dbReference>
<dbReference type="Pfam" id="PF00096">
    <property type="entry name" value="zf-C2H2"/>
    <property type="match status" value="6"/>
</dbReference>
<keyword evidence="5" id="KW-0677">Repeat</keyword>
<dbReference type="OrthoDB" id="8922241at2759"/>
<feature type="domain" description="C2H2-type" evidence="12">
    <location>
        <begin position="250"/>
        <end position="277"/>
    </location>
</feature>
<keyword evidence="4" id="KW-0479">Metal-binding</keyword>
<feature type="domain" description="C2H2-type" evidence="12">
    <location>
        <begin position="938"/>
        <end position="961"/>
    </location>
</feature>
<evidence type="ECO:0000256" key="1">
    <source>
        <dbReference type="ARBA" id="ARBA00003767"/>
    </source>
</evidence>
<dbReference type="SMART" id="SM00355">
    <property type="entry name" value="ZnF_C2H2"/>
    <property type="match status" value="12"/>
</dbReference>